<evidence type="ECO:0000256" key="2">
    <source>
        <dbReference type="SAM" id="MobiDB-lite"/>
    </source>
</evidence>
<evidence type="ECO:0000259" key="3">
    <source>
        <dbReference type="PROSITE" id="PS51376"/>
    </source>
</evidence>
<dbReference type="KEGG" id="soy:115882700"/>
<feature type="region of interest" description="Disordered" evidence="2">
    <location>
        <begin position="714"/>
        <end position="750"/>
    </location>
</feature>
<gene>
    <name evidence="5" type="primary">LOC115882700</name>
</gene>
<proteinExistence type="predicted"/>
<dbReference type="InParanoid" id="A0A6J2Y1H4"/>
<sequence length="1017" mass="115254">MFGGTTFSGIFSEINRHIENPSYFSVPTDEPDCASSQIRRKNRQCYSESNSESSLTRQLTPPRCNNRRELRNFFRSISSNSADSNQELLIMGEPRLSDMAPDLAFKHPSRSNSLKRSQENPQFLPLMPASEEHSDELAQEDEVFLEEDSARYTNISASRRISNGNSRPKGTSSPRRHSVGTFSARDRTNSVASSSKSFKDDFSQMVQETDVMAASAIDEHSLRHMSYPRKRCVKCSKGTLSRQHHANMDDILIVSAKDSEPANLWVDYFTTWFQQVGKSANRKAFKIQKLFLEDALTSKIEDQKFIDGATGVKLQLVVVCPVFLDFISEHPDEVSNLIKVLLPDRTLALLLGVTDDDLNEAHKKALPSYFQWQRQTVGQDQDEAFTKEFLDHAMSILAKIWKQQSSVIAQEKACFSVTPKKIRQGQTSVFIFLTHPLQKEDIVKISVERNGELQEVKSMKKRNPYMVKISVPENLTDVTAIVNILVEKNGNIIGSRPIKCESKLKELEQILRSTTNPVDFMCQTLGFSPADREHLDSWLVHNFQKNLPPNFNLLSNNTTPFAAAVQVHKHSNEEFPSLLHFAARFGLEKLAVLLLDCPGADVAYEVKNVFDMTPPEIADANGHHELSNMFRGYIKMNEVSTTYAKLKEIRKCEKDDEGYLKPNEIVEQFYKMCPPPRPVNPELTRISPTPVTPSSECGSSLYLAMDRTAIALSREDLRKKTEDSEPKKPPSTHHHSRDPSPKPKKNKPKIEFVEDKVQKELAEILMDFKNNVHSLAQVEKLVEDWENRNDVQKSYKEKMEQLSEMRQRYEKIQHEMKAGMKKNSPFERFRRLFSKGHKHEEKSEEMTTMAVISAPALALNQSARPISSLSTSSSGSSGRMSTISGCSVGDSGTHSDNEERKLMLTNSQNDGEFLKEELSRCMIEMNYTPVPIPKPVKFSVMRHFETIEENKPSIRPDSLPLGNDQFYIQFPPNGQPVAGFTDGNTKSPLDSPKNSYMNFPAGQSTHEYINYKVPPSS</sequence>
<dbReference type="RefSeq" id="XP_030756774.1">
    <property type="nucleotide sequence ID" value="XM_030900914.1"/>
</dbReference>
<evidence type="ECO:0000313" key="5">
    <source>
        <dbReference type="RefSeq" id="XP_030756774.1"/>
    </source>
</evidence>
<evidence type="ECO:0000256" key="1">
    <source>
        <dbReference type="SAM" id="Coils"/>
    </source>
</evidence>
<dbReference type="PROSITE" id="PS51376">
    <property type="entry name" value="DBB"/>
    <property type="match status" value="1"/>
</dbReference>
<feature type="domain" description="DBB" evidence="3">
    <location>
        <begin position="417"/>
        <end position="554"/>
    </location>
</feature>
<dbReference type="PANTHER" id="PTHR16267:SF11">
    <property type="entry name" value="STUMPS, ISOFORM E"/>
    <property type="match status" value="1"/>
</dbReference>
<dbReference type="Pfam" id="PF14545">
    <property type="entry name" value="DBB"/>
    <property type="match status" value="1"/>
</dbReference>
<dbReference type="InterPro" id="IPR017893">
    <property type="entry name" value="DBB_domain"/>
</dbReference>
<feature type="compositionally biased region" description="Basic residues" evidence="2">
    <location>
        <begin position="730"/>
        <end position="747"/>
    </location>
</feature>
<feature type="compositionally biased region" description="Basic and acidic residues" evidence="2">
    <location>
        <begin position="714"/>
        <end position="728"/>
    </location>
</feature>
<dbReference type="GO" id="GO:0005068">
    <property type="term" value="F:transmembrane receptor protein tyrosine kinase adaptor activity"/>
    <property type="evidence" value="ECO:0007669"/>
    <property type="project" value="TreeGrafter"/>
</dbReference>
<dbReference type="GO" id="GO:0005829">
    <property type="term" value="C:cytosol"/>
    <property type="evidence" value="ECO:0007669"/>
    <property type="project" value="TreeGrafter"/>
</dbReference>
<feature type="compositionally biased region" description="Polar residues" evidence="2">
    <location>
        <begin position="982"/>
        <end position="1001"/>
    </location>
</feature>
<accession>A0A6J2Y1H4</accession>
<name>A0A6J2Y1H4_SITOR</name>
<dbReference type="InterPro" id="IPR036770">
    <property type="entry name" value="Ankyrin_rpt-contain_sf"/>
</dbReference>
<protein>
    <submittedName>
        <fullName evidence="5">Phosphoinositide 3-kinase adapter protein 1 isoform X1</fullName>
    </submittedName>
</protein>
<keyword evidence="4" id="KW-1185">Reference proteome</keyword>
<organism evidence="4 5">
    <name type="scientific">Sitophilus oryzae</name>
    <name type="common">Rice weevil</name>
    <name type="synonym">Curculio oryzae</name>
    <dbReference type="NCBI Taxonomy" id="7048"/>
    <lineage>
        <taxon>Eukaryota</taxon>
        <taxon>Metazoa</taxon>
        <taxon>Ecdysozoa</taxon>
        <taxon>Arthropoda</taxon>
        <taxon>Hexapoda</taxon>
        <taxon>Insecta</taxon>
        <taxon>Pterygota</taxon>
        <taxon>Neoptera</taxon>
        <taxon>Endopterygota</taxon>
        <taxon>Coleoptera</taxon>
        <taxon>Polyphaga</taxon>
        <taxon>Cucujiformia</taxon>
        <taxon>Curculionidae</taxon>
        <taxon>Dryophthorinae</taxon>
        <taxon>Sitophilus</taxon>
    </lineage>
</organism>
<dbReference type="Proteomes" id="UP000504635">
    <property type="component" value="Unplaced"/>
</dbReference>
<dbReference type="OrthoDB" id="8192811at2759"/>
<feature type="compositionally biased region" description="Polar residues" evidence="2">
    <location>
        <begin position="155"/>
        <end position="173"/>
    </location>
</feature>
<dbReference type="PANTHER" id="PTHR16267">
    <property type="entry name" value="BANK1/PIK3AP1 FAMILY MEMBER"/>
    <property type="match status" value="1"/>
</dbReference>
<feature type="region of interest" description="Disordered" evidence="2">
    <location>
        <begin position="155"/>
        <end position="195"/>
    </location>
</feature>
<dbReference type="InterPro" id="IPR035897">
    <property type="entry name" value="Toll_tir_struct_dom_sf"/>
</dbReference>
<feature type="coiled-coil region" evidence="1">
    <location>
        <begin position="788"/>
        <end position="822"/>
    </location>
</feature>
<feature type="compositionally biased region" description="Polar residues" evidence="2">
    <location>
        <begin position="44"/>
        <end position="59"/>
    </location>
</feature>
<keyword evidence="1" id="KW-0175">Coiled coil</keyword>
<dbReference type="InterPro" id="IPR052446">
    <property type="entry name" value="B-cell_PI3K-Signaling_Adptrs"/>
</dbReference>
<dbReference type="FunCoup" id="A0A6J2Y1H4">
    <property type="interactions" value="30"/>
</dbReference>
<feature type="region of interest" description="Disordered" evidence="2">
    <location>
        <begin position="27"/>
        <end position="62"/>
    </location>
</feature>
<dbReference type="Gene3D" id="3.40.50.10140">
    <property type="entry name" value="Toll/interleukin-1 receptor homology (TIR) domain"/>
    <property type="match status" value="1"/>
</dbReference>
<evidence type="ECO:0000313" key="4">
    <source>
        <dbReference type="Proteomes" id="UP000504635"/>
    </source>
</evidence>
<dbReference type="SMART" id="SM01282">
    <property type="entry name" value="DBB"/>
    <property type="match status" value="1"/>
</dbReference>
<dbReference type="GO" id="GO:0005104">
    <property type="term" value="F:fibroblast growth factor receptor binding"/>
    <property type="evidence" value="ECO:0007669"/>
    <property type="project" value="TreeGrafter"/>
</dbReference>
<feature type="region of interest" description="Disordered" evidence="2">
    <location>
        <begin position="977"/>
        <end position="1001"/>
    </location>
</feature>
<dbReference type="CTD" id="41770"/>
<dbReference type="AlphaFoldDB" id="A0A6J2Y1H4"/>
<reference evidence="5" key="1">
    <citation type="submission" date="2025-08" db="UniProtKB">
        <authorList>
            <consortium name="RefSeq"/>
        </authorList>
    </citation>
    <scope>IDENTIFICATION</scope>
    <source>
        <tissue evidence="5">Gonads</tissue>
    </source>
</reference>
<dbReference type="GeneID" id="115882700"/>
<dbReference type="SUPFAM" id="SSF48403">
    <property type="entry name" value="Ankyrin repeat"/>
    <property type="match status" value="1"/>
</dbReference>